<dbReference type="AlphaFoldDB" id="A0AAD9P1G6"/>
<dbReference type="Pfam" id="PF00054">
    <property type="entry name" value="Laminin_G_1"/>
    <property type="match status" value="2"/>
</dbReference>
<dbReference type="Pfam" id="PF12661">
    <property type="entry name" value="hEGF"/>
    <property type="match status" value="1"/>
</dbReference>
<dbReference type="PANTHER" id="PTHR15036">
    <property type="entry name" value="PIKACHURIN-LIKE PROTEIN"/>
    <property type="match status" value="1"/>
</dbReference>
<evidence type="ECO:0000259" key="6">
    <source>
        <dbReference type="PROSITE" id="PS50025"/>
    </source>
</evidence>
<dbReference type="Proteomes" id="UP001209878">
    <property type="component" value="Unassembled WGS sequence"/>
</dbReference>
<evidence type="ECO:0000256" key="1">
    <source>
        <dbReference type="ARBA" id="ARBA00022536"/>
    </source>
</evidence>
<evidence type="ECO:0000256" key="2">
    <source>
        <dbReference type="ARBA" id="ARBA00022737"/>
    </source>
</evidence>
<comment type="caution">
    <text evidence="8">The sequence shown here is derived from an EMBL/GenBank/DDBJ whole genome shotgun (WGS) entry which is preliminary data.</text>
</comment>
<feature type="disulfide bond" evidence="5">
    <location>
        <begin position="528"/>
        <end position="555"/>
    </location>
</feature>
<dbReference type="InterPro" id="IPR001881">
    <property type="entry name" value="EGF-like_Ca-bd_dom"/>
</dbReference>
<dbReference type="SMART" id="SM00181">
    <property type="entry name" value="EGF"/>
    <property type="match status" value="2"/>
</dbReference>
<dbReference type="FunFam" id="2.10.25.10:FF:000118">
    <property type="entry name" value="protein delta homolog 2"/>
    <property type="match status" value="1"/>
</dbReference>
<dbReference type="PROSITE" id="PS50025">
    <property type="entry name" value="LAM_G_DOMAIN"/>
    <property type="match status" value="3"/>
</dbReference>
<dbReference type="PROSITE" id="PS01186">
    <property type="entry name" value="EGF_2"/>
    <property type="match status" value="1"/>
</dbReference>
<feature type="disulfide bond" evidence="4">
    <location>
        <begin position="345"/>
        <end position="354"/>
    </location>
</feature>
<dbReference type="InterPro" id="IPR050372">
    <property type="entry name" value="Neurexin-related_CASP"/>
</dbReference>
<keyword evidence="3 4" id="KW-1015">Disulfide bond</keyword>
<dbReference type="PROSITE" id="PS50026">
    <property type="entry name" value="EGF_3"/>
    <property type="match status" value="2"/>
</dbReference>
<keyword evidence="2" id="KW-0677">Repeat</keyword>
<dbReference type="InterPro" id="IPR001791">
    <property type="entry name" value="Laminin_G"/>
</dbReference>
<dbReference type="SUPFAM" id="SSF49899">
    <property type="entry name" value="Concanavalin A-like lectins/glucanases"/>
    <property type="match status" value="3"/>
</dbReference>
<evidence type="ECO:0000256" key="4">
    <source>
        <dbReference type="PROSITE-ProRule" id="PRU00076"/>
    </source>
</evidence>
<organism evidence="8 9">
    <name type="scientific">Ridgeia piscesae</name>
    <name type="common">Tubeworm</name>
    <dbReference type="NCBI Taxonomy" id="27915"/>
    <lineage>
        <taxon>Eukaryota</taxon>
        <taxon>Metazoa</taxon>
        <taxon>Spiralia</taxon>
        <taxon>Lophotrochozoa</taxon>
        <taxon>Annelida</taxon>
        <taxon>Polychaeta</taxon>
        <taxon>Sedentaria</taxon>
        <taxon>Canalipalpata</taxon>
        <taxon>Sabellida</taxon>
        <taxon>Siboglinidae</taxon>
        <taxon>Ridgeia</taxon>
    </lineage>
</organism>
<comment type="caution">
    <text evidence="4">Lacks conserved residue(s) required for the propagation of feature annotation.</text>
</comment>
<feature type="domain" description="Laminin G" evidence="6">
    <location>
        <begin position="375"/>
        <end position="555"/>
    </location>
</feature>
<accession>A0AAD9P1G6</accession>
<dbReference type="SMART" id="SM00179">
    <property type="entry name" value="EGF_CA"/>
    <property type="match status" value="2"/>
</dbReference>
<dbReference type="Pfam" id="PF00008">
    <property type="entry name" value="EGF"/>
    <property type="match status" value="1"/>
</dbReference>
<reference evidence="8" key="1">
    <citation type="journal article" date="2023" name="Mol. Biol. Evol.">
        <title>Third-Generation Sequencing Reveals the Adaptive Role of the Epigenome in Three Deep-Sea Polychaetes.</title>
        <authorList>
            <person name="Perez M."/>
            <person name="Aroh O."/>
            <person name="Sun Y."/>
            <person name="Lan Y."/>
            <person name="Juniper S.K."/>
            <person name="Young C.R."/>
            <person name="Angers B."/>
            <person name="Qian P.Y."/>
        </authorList>
    </citation>
    <scope>NUCLEOTIDE SEQUENCE</scope>
    <source>
        <strain evidence="8">R07B-5</strain>
    </source>
</reference>
<dbReference type="CDD" id="cd00110">
    <property type="entry name" value="LamG"/>
    <property type="match status" value="3"/>
</dbReference>
<dbReference type="Gene3D" id="2.60.120.200">
    <property type="match status" value="3"/>
</dbReference>
<feature type="domain" description="EGF-like" evidence="7">
    <location>
        <begin position="102"/>
        <end position="139"/>
    </location>
</feature>
<evidence type="ECO:0000313" key="8">
    <source>
        <dbReference type="EMBL" id="KAK2186370.1"/>
    </source>
</evidence>
<dbReference type="Gene3D" id="2.10.25.10">
    <property type="entry name" value="Laminin"/>
    <property type="match status" value="2"/>
</dbReference>
<keyword evidence="1 4" id="KW-0245">EGF-like domain</keyword>
<evidence type="ECO:0000256" key="5">
    <source>
        <dbReference type="PROSITE-ProRule" id="PRU00122"/>
    </source>
</evidence>
<feature type="domain" description="EGF-like" evidence="7">
    <location>
        <begin position="320"/>
        <end position="355"/>
    </location>
</feature>
<proteinExistence type="predicted"/>
<dbReference type="GO" id="GO:0016020">
    <property type="term" value="C:membrane"/>
    <property type="evidence" value="ECO:0007669"/>
    <property type="project" value="UniProtKB-SubCell"/>
</dbReference>
<feature type="disulfide bond" evidence="4">
    <location>
        <begin position="129"/>
        <end position="138"/>
    </location>
</feature>
<dbReference type="PANTHER" id="PTHR15036:SF85">
    <property type="entry name" value="SP2353, ISOFORM A"/>
    <property type="match status" value="1"/>
</dbReference>
<dbReference type="PROSITE" id="PS00022">
    <property type="entry name" value="EGF_1"/>
    <property type="match status" value="1"/>
</dbReference>
<dbReference type="InterPro" id="IPR000742">
    <property type="entry name" value="EGF"/>
</dbReference>
<dbReference type="GO" id="GO:0005509">
    <property type="term" value="F:calcium ion binding"/>
    <property type="evidence" value="ECO:0007669"/>
    <property type="project" value="InterPro"/>
</dbReference>
<dbReference type="EMBL" id="JAODUO010000203">
    <property type="protein sequence ID" value="KAK2186370.1"/>
    <property type="molecule type" value="Genomic_DNA"/>
</dbReference>
<dbReference type="InterPro" id="IPR013032">
    <property type="entry name" value="EGF-like_CS"/>
</dbReference>
<name>A0AAD9P1G6_RIDPI</name>
<gene>
    <name evidence="8" type="ORF">NP493_203g03002</name>
</gene>
<dbReference type="Pfam" id="PF02210">
    <property type="entry name" value="Laminin_G_2"/>
    <property type="match status" value="1"/>
</dbReference>
<keyword evidence="9" id="KW-1185">Reference proteome</keyword>
<protein>
    <recommendedName>
        <fullName evidence="10">Pikachurin</fullName>
    </recommendedName>
</protein>
<feature type="domain" description="Laminin G" evidence="6">
    <location>
        <begin position="144"/>
        <end position="319"/>
    </location>
</feature>
<evidence type="ECO:0000313" key="9">
    <source>
        <dbReference type="Proteomes" id="UP001209878"/>
    </source>
</evidence>
<evidence type="ECO:0000256" key="3">
    <source>
        <dbReference type="ARBA" id="ARBA00023157"/>
    </source>
</evidence>
<dbReference type="SMART" id="SM00282">
    <property type="entry name" value="LamG"/>
    <property type="match status" value="2"/>
</dbReference>
<evidence type="ECO:0008006" key="10">
    <source>
        <dbReference type="Google" id="ProtNLM"/>
    </source>
</evidence>
<feature type="domain" description="Laminin G" evidence="6">
    <location>
        <begin position="1"/>
        <end position="101"/>
    </location>
</feature>
<evidence type="ECO:0000259" key="7">
    <source>
        <dbReference type="PROSITE" id="PS50026"/>
    </source>
</evidence>
<sequence length="558" mass="61807">MVALGEWNTLTVHRSGWNGWVQLNDGPQVSGRSKGALTRITFRQDLYLGGYRNTSLIGRRTGMKWGFVGCVRSLIVNNKRLDMRKGTFVGDAIRGIDVAECSSHICDTVKCQNGGTCVADSADTSVCLCPLGTAGDACEVKVDIYVPSFSGSSYLQFIGLRRTVLSYAEVEMVFKPTDKDGMLFYNGYTTDRTGDFISLGLVNGYVEFRFDLGTGPAVIRSRRPVSLNEWHEVRFSRTGRNGNLRVDKSAAVEGMAKGAYNQLTLTLDLFIGGHRNFDEVAKNARLTKAFKGCIQKVIINEKPLKMLDDALTGVNIDNCNHPCSGQPCLNGGRCLPMKDTYKCSCPIGFDNSNCEDRIARYRYRYRFRRELRSAIEVPMFTGHSYLKYTNPYMLQRMKGSTNDLLLKVRVTKPDGVIFWAGEKEMTTMGDYLAVGLSGGFVHLRYNLGSGEVIISYNGSKVNDHRWHRIHVRRDERVGSLEVDGMTLVEGKSPGSLKQLNTGDEIYIGGLPDVVHASLKKYESGFIGCIAEVTMGTDYRVDLIGEASDGQNVQPCSPA</sequence>
<dbReference type="InterPro" id="IPR013320">
    <property type="entry name" value="ConA-like_dom_sf"/>
</dbReference>
<dbReference type="CDD" id="cd00054">
    <property type="entry name" value="EGF_CA"/>
    <property type="match status" value="2"/>
</dbReference>